<reference evidence="1" key="1">
    <citation type="submission" date="2020-08" db="EMBL/GenBank/DDBJ databases">
        <title>Genome public.</title>
        <authorList>
            <person name="Liu C."/>
            <person name="Sun Q."/>
        </authorList>
    </citation>
    <scope>NUCLEOTIDE SEQUENCE</scope>
    <source>
        <strain evidence="1">NSJ-32</strain>
    </source>
</reference>
<keyword evidence="2" id="KW-1185">Reference proteome</keyword>
<accession>A0A926DQR7</accession>
<dbReference type="AlphaFoldDB" id="A0A926DQR7"/>
<organism evidence="1 2">
    <name type="scientific">Bianquea renquensis</name>
    <dbReference type="NCBI Taxonomy" id="2763661"/>
    <lineage>
        <taxon>Bacteria</taxon>
        <taxon>Bacillati</taxon>
        <taxon>Bacillota</taxon>
        <taxon>Clostridia</taxon>
        <taxon>Eubacteriales</taxon>
        <taxon>Bianqueaceae</taxon>
        <taxon>Bianquea</taxon>
    </lineage>
</organism>
<protein>
    <submittedName>
        <fullName evidence="1">Uncharacterized protein</fullName>
    </submittedName>
</protein>
<dbReference type="EMBL" id="JACRSQ010000002">
    <property type="protein sequence ID" value="MBC8542323.1"/>
    <property type="molecule type" value="Genomic_DNA"/>
</dbReference>
<gene>
    <name evidence="1" type="ORF">H8730_02015</name>
</gene>
<name>A0A926DQR7_9FIRM</name>
<proteinExistence type="predicted"/>
<dbReference type="Proteomes" id="UP000657006">
    <property type="component" value="Unassembled WGS sequence"/>
</dbReference>
<evidence type="ECO:0000313" key="2">
    <source>
        <dbReference type="Proteomes" id="UP000657006"/>
    </source>
</evidence>
<comment type="caution">
    <text evidence="1">The sequence shown here is derived from an EMBL/GenBank/DDBJ whole genome shotgun (WGS) entry which is preliminary data.</text>
</comment>
<evidence type="ECO:0000313" key="1">
    <source>
        <dbReference type="EMBL" id="MBC8542323.1"/>
    </source>
</evidence>
<sequence length="47" mass="5561">MGAKNDVLTLADYRRLFGENRHEFTGVDYIEYYGINESSRIEQIYRG</sequence>